<dbReference type="InterPro" id="IPR010094">
    <property type="entry name" value="Transposase_put_N"/>
</dbReference>
<dbReference type="RefSeq" id="WP_013290689.1">
    <property type="nucleotide sequence ID" value="NC_014392.1"/>
</dbReference>
<sequence length="524" mass="60210">MITIQAKLIFGSSEDKQKVLDLMRRWTSCMRYAYKRLLEGHKRNELKRQLQGIFNLNSRYVDDAIMKAKSIKKSCEQKGENPKKVIFGGRELFEKLQKRHINGRAYRELQREWQEKRKGTLYSRGDRSKKGNLNTRIEIDGSLTKLRINVGEKEYVYATIKPGWKVKGGTYTDRNQLLQAISTLGEPYSVELKLKNSVVYAYFTVEEIFPKSEITKSNGVIGIDPNAYPKHMAWAETDSSGQLLSYGEIPMPELESGNSSKREYYRWQYAHMIVQMAKDNQKAIVIEKLNIKDKGKRGDFSGRKSRRIRHYFGYRSLLEKVKLLAKREGVEVIEVNPAYTSVIGMLKYAPQFMVSKDIASSYVIARRGLGLKERIPHNYMLLLSSFNVNSLEELKGYVKKAVKNPYVRKRQLREIDWAIKLLQSSGSEPGRLSEPLDGTSKDSHRKLSCNLWRVLRVAVVTPLSPDRVLRDMSVLKSLLVSGQVGKTYKGRKFLFLGTGAMVVPNTACWVWNNLKRRTTNSPAI</sequence>
<dbReference type="HOGENOM" id="CLU_038546_0_0_9"/>
<dbReference type="InterPro" id="IPR010095">
    <property type="entry name" value="Cas12f1-like_TNB"/>
</dbReference>
<dbReference type="NCBIfam" id="TIGR01766">
    <property type="entry name" value="IS200/IS605 family accessory protein TnpB-like domain"/>
    <property type="match status" value="1"/>
</dbReference>
<evidence type="ECO:0000313" key="3">
    <source>
        <dbReference type="Proteomes" id="UP000000347"/>
    </source>
</evidence>
<keyword evidence="3" id="KW-1185">Reference proteome</keyword>
<dbReference type="STRING" id="608506.COB47_1401"/>
<name>D9TL09_CALOO</name>
<dbReference type="eggNOG" id="COG0675">
    <property type="taxonomic scope" value="Bacteria"/>
</dbReference>
<evidence type="ECO:0000313" key="2">
    <source>
        <dbReference type="EMBL" id="ADL42691.1"/>
    </source>
</evidence>
<dbReference type="KEGG" id="cob:COB47_1401"/>
<dbReference type="Proteomes" id="UP000000347">
    <property type="component" value="Chromosome"/>
</dbReference>
<organism evidence="2 3">
    <name type="scientific">Caldicellulosiruptor obsidiansis (strain ATCC BAA-2073 / JCM 16842 / OB47)</name>
    <dbReference type="NCBI Taxonomy" id="608506"/>
    <lineage>
        <taxon>Bacteria</taxon>
        <taxon>Bacillati</taxon>
        <taxon>Bacillota</taxon>
        <taxon>Bacillota incertae sedis</taxon>
        <taxon>Caldicellulosiruptorales</taxon>
        <taxon>Caldicellulosiruptoraceae</taxon>
        <taxon>Caldicellulosiruptor</taxon>
    </lineage>
</organism>
<reference evidence="2 3" key="1">
    <citation type="journal article" date="2010" name="J. Bacteriol.">
        <title>Complete genome sequence of the cellulolytic thermophile Caldicellulosiruptor obsidiansis OB47T.</title>
        <authorList>
            <person name="Elkins J.G."/>
            <person name="Lochner A."/>
            <person name="Hamilton-Brehm S.D."/>
            <person name="Davenport K.W."/>
            <person name="Podar M."/>
            <person name="Brown S.D."/>
            <person name="Land M.L."/>
            <person name="Hauser L.J."/>
            <person name="Klingeman D.M."/>
            <person name="Raman B."/>
            <person name="Goodwin L.A."/>
            <person name="Tapia R."/>
            <person name="Meincke L.J."/>
            <person name="Detter J.C."/>
            <person name="Bruce D.C."/>
            <person name="Han C.S."/>
            <person name="Palumbo A.V."/>
            <person name="Cottingham R.W."/>
            <person name="Keller M."/>
            <person name="Graham D.E."/>
        </authorList>
    </citation>
    <scope>NUCLEOTIDE SEQUENCE [LARGE SCALE GENOMIC DNA]</scope>
    <source>
        <strain evidence="3">ATCC BAA-2073 / strain OB47</strain>
    </source>
</reference>
<dbReference type="GO" id="GO:0003677">
    <property type="term" value="F:DNA binding"/>
    <property type="evidence" value="ECO:0007669"/>
    <property type="project" value="UniProtKB-KW"/>
</dbReference>
<proteinExistence type="predicted"/>
<dbReference type="NCBIfam" id="TIGR01765">
    <property type="entry name" value="tspaseT_teng_N"/>
    <property type="match status" value="1"/>
</dbReference>
<accession>D9TL09</accession>
<protein>
    <submittedName>
        <fullName evidence="2">Transposase</fullName>
    </submittedName>
</protein>
<gene>
    <name evidence="2" type="ordered locus">COB47_1401</name>
</gene>
<dbReference type="AlphaFoldDB" id="D9TL09"/>
<evidence type="ECO:0000256" key="1">
    <source>
        <dbReference type="ARBA" id="ARBA00023125"/>
    </source>
</evidence>
<keyword evidence="1" id="KW-0238">DNA-binding</keyword>
<dbReference type="EMBL" id="CP002164">
    <property type="protein sequence ID" value="ADL42691.1"/>
    <property type="molecule type" value="Genomic_DNA"/>
</dbReference>